<dbReference type="GO" id="GO:0005886">
    <property type="term" value="C:plasma membrane"/>
    <property type="evidence" value="ECO:0007669"/>
    <property type="project" value="UniProtKB-SubCell"/>
</dbReference>
<keyword evidence="8 13" id="KW-0406">Ion transport</keyword>
<dbReference type="GO" id="GO:0016787">
    <property type="term" value="F:hydrolase activity"/>
    <property type="evidence" value="ECO:0007669"/>
    <property type="project" value="UniProtKB-KW"/>
</dbReference>
<evidence type="ECO:0000313" key="17">
    <source>
        <dbReference type="Proteomes" id="UP000000719"/>
    </source>
</evidence>
<dbReference type="eggNOG" id="COG0711">
    <property type="taxonomic scope" value="Bacteria"/>
</dbReference>
<comment type="function">
    <text evidence="13">Component of the F(0) channel, it forms part of the peripheral stalk, linking F(1) to F(0).</text>
</comment>
<dbReference type="NCBIfam" id="TIGR01144">
    <property type="entry name" value="ATP_synt_b"/>
    <property type="match status" value="1"/>
</dbReference>
<evidence type="ECO:0000256" key="9">
    <source>
        <dbReference type="ARBA" id="ARBA00023136"/>
    </source>
</evidence>
<evidence type="ECO:0000256" key="3">
    <source>
        <dbReference type="ARBA" id="ARBA00022475"/>
    </source>
</evidence>
<dbReference type="SUPFAM" id="SSF81573">
    <property type="entry name" value="F1F0 ATP synthase subunit B, membrane domain"/>
    <property type="match status" value="1"/>
</dbReference>
<evidence type="ECO:0000256" key="15">
    <source>
        <dbReference type="SAM" id="Coils"/>
    </source>
</evidence>
<dbReference type="InterPro" id="IPR002146">
    <property type="entry name" value="ATP_synth_b/b'su_bac/chlpt"/>
</dbReference>
<dbReference type="RefSeq" id="WP_015923503.1">
    <property type="nucleotide sequence ID" value="NC_011899.1"/>
</dbReference>
<keyword evidence="16" id="KW-0378">Hydrolase</keyword>
<dbReference type="AlphaFoldDB" id="B8CZ14"/>
<keyword evidence="4 13" id="KW-0138">CF(0)</keyword>
<dbReference type="CDD" id="cd06503">
    <property type="entry name" value="ATP-synt_Fo_b"/>
    <property type="match status" value="1"/>
</dbReference>
<keyword evidence="17" id="KW-1185">Reference proteome</keyword>
<dbReference type="InterPro" id="IPR028987">
    <property type="entry name" value="ATP_synth_B-like_membr_sf"/>
</dbReference>
<evidence type="ECO:0000256" key="7">
    <source>
        <dbReference type="ARBA" id="ARBA00022989"/>
    </source>
</evidence>
<gene>
    <name evidence="13" type="primary">atpF</name>
    <name evidence="16" type="ordered locus">Hore_17840</name>
</gene>
<evidence type="ECO:0000256" key="5">
    <source>
        <dbReference type="ARBA" id="ARBA00022692"/>
    </source>
</evidence>
<dbReference type="Gene3D" id="6.10.250.1580">
    <property type="match status" value="1"/>
</dbReference>
<keyword evidence="10 13" id="KW-0066">ATP synthesis</keyword>
<keyword evidence="7 13" id="KW-1133">Transmembrane helix</keyword>
<proteinExistence type="inferred from homology"/>
<keyword evidence="2 13" id="KW-0813">Transport</keyword>
<evidence type="ECO:0000313" key="16">
    <source>
        <dbReference type="EMBL" id="ACL70533.1"/>
    </source>
</evidence>
<evidence type="ECO:0000256" key="6">
    <source>
        <dbReference type="ARBA" id="ARBA00022781"/>
    </source>
</evidence>
<evidence type="ECO:0000256" key="11">
    <source>
        <dbReference type="ARBA" id="ARBA00025198"/>
    </source>
</evidence>
<evidence type="ECO:0000256" key="4">
    <source>
        <dbReference type="ARBA" id="ARBA00022547"/>
    </source>
</evidence>
<dbReference type="EMBL" id="CP001098">
    <property type="protein sequence ID" value="ACL70533.1"/>
    <property type="molecule type" value="Genomic_DNA"/>
</dbReference>
<dbReference type="GO" id="GO:0045259">
    <property type="term" value="C:proton-transporting ATP synthase complex"/>
    <property type="evidence" value="ECO:0007669"/>
    <property type="project" value="UniProtKB-KW"/>
</dbReference>
<keyword evidence="5 13" id="KW-0812">Transmembrane</keyword>
<evidence type="ECO:0000256" key="8">
    <source>
        <dbReference type="ARBA" id="ARBA00023065"/>
    </source>
</evidence>
<dbReference type="STRING" id="373903.Hore_17840"/>
<evidence type="ECO:0000256" key="10">
    <source>
        <dbReference type="ARBA" id="ARBA00023310"/>
    </source>
</evidence>
<evidence type="ECO:0000256" key="2">
    <source>
        <dbReference type="ARBA" id="ARBA00022448"/>
    </source>
</evidence>
<evidence type="ECO:0000256" key="1">
    <source>
        <dbReference type="ARBA" id="ARBA00005513"/>
    </source>
</evidence>
<dbReference type="PANTHER" id="PTHR33445:SF1">
    <property type="entry name" value="ATP SYNTHASE SUBUNIT B"/>
    <property type="match status" value="1"/>
</dbReference>
<evidence type="ECO:0000256" key="14">
    <source>
        <dbReference type="RuleBase" id="RU003848"/>
    </source>
</evidence>
<reference evidence="16 17" key="1">
    <citation type="journal article" date="2009" name="PLoS ONE">
        <title>Genome analysis of the anaerobic thermohalophilic bacterium Halothermothrix orenii.</title>
        <authorList>
            <person name="Mavromatis K."/>
            <person name="Ivanova N."/>
            <person name="Anderson I."/>
            <person name="Lykidis A."/>
            <person name="Hooper S.D."/>
            <person name="Sun H."/>
            <person name="Kunin V."/>
            <person name="Lapidus A."/>
            <person name="Hugenholtz P."/>
            <person name="Patel B."/>
            <person name="Kyrpides N.C."/>
        </authorList>
    </citation>
    <scope>NUCLEOTIDE SEQUENCE [LARGE SCALE GENOMIC DNA]</scope>
    <source>
        <strain evidence="17">H 168 / OCM 544 / DSM 9562</strain>
    </source>
</reference>
<dbReference type="Pfam" id="PF00430">
    <property type="entry name" value="ATP-synt_B"/>
    <property type="match status" value="1"/>
</dbReference>
<dbReference type="KEGG" id="hor:Hore_17840"/>
<name>B8CZ14_HALOH</name>
<evidence type="ECO:0000256" key="13">
    <source>
        <dbReference type="HAMAP-Rule" id="MF_01398"/>
    </source>
</evidence>
<comment type="function">
    <text evidence="11 13">F(1)F(0) ATP synthase produces ATP from ADP in the presence of a proton or sodium gradient. F-type ATPases consist of two structural domains, F(1) containing the extramembraneous catalytic core and F(0) containing the membrane proton channel, linked together by a central stalk and a peripheral stalk. During catalysis, ATP synthesis in the catalytic domain of F(1) is coupled via a rotary mechanism of the central stalk subunits to proton translocation.</text>
</comment>
<comment type="subcellular location">
    <subcellularLocation>
        <location evidence="13">Cell inner membrane</location>
        <topology evidence="13">Single-pass membrane protein</topology>
    </subcellularLocation>
    <subcellularLocation>
        <location evidence="12">Endomembrane system</location>
        <topology evidence="12">Single-pass membrane protein</topology>
    </subcellularLocation>
</comment>
<dbReference type="GO" id="GO:0046933">
    <property type="term" value="F:proton-transporting ATP synthase activity, rotational mechanism"/>
    <property type="evidence" value="ECO:0007669"/>
    <property type="project" value="UniProtKB-UniRule"/>
</dbReference>
<protein>
    <recommendedName>
        <fullName evidence="13">ATP synthase subunit b</fullName>
    </recommendedName>
    <alternativeName>
        <fullName evidence="13">ATP synthase F(0) sector subunit b</fullName>
    </alternativeName>
    <alternativeName>
        <fullName evidence="13">ATPase subunit I</fullName>
    </alternativeName>
    <alternativeName>
        <fullName evidence="13">F-type ATPase subunit b</fullName>
        <shortName evidence="13">F-ATPase subunit b</shortName>
    </alternativeName>
</protein>
<keyword evidence="15" id="KW-0175">Coiled coil</keyword>
<dbReference type="InterPro" id="IPR050059">
    <property type="entry name" value="ATP_synthase_B_chain"/>
</dbReference>
<keyword evidence="9 13" id="KW-0472">Membrane</keyword>
<dbReference type="GO" id="GO:0046961">
    <property type="term" value="F:proton-transporting ATPase activity, rotational mechanism"/>
    <property type="evidence" value="ECO:0007669"/>
    <property type="project" value="TreeGrafter"/>
</dbReference>
<dbReference type="PANTHER" id="PTHR33445">
    <property type="entry name" value="ATP SYNTHASE SUBUNIT B', CHLOROPLASTIC"/>
    <property type="match status" value="1"/>
</dbReference>
<keyword evidence="3 13" id="KW-1003">Cell membrane</keyword>
<dbReference type="InterPro" id="IPR005864">
    <property type="entry name" value="ATP_synth_F0_bsu_bac"/>
</dbReference>
<dbReference type="OrthoDB" id="9795863at2"/>
<keyword evidence="6 13" id="KW-0375">Hydrogen ion transport</keyword>
<dbReference type="HAMAP" id="MF_01398">
    <property type="entry name" value="ATP_synth_b_bprime"/>
    <property type="match status" value="1"/>
</dbReference>
<dbReference type="HOGENOM" id="CLU_079215_4_5_9"/>
<dbReference type="Proteomes" id="UP000000719">
    <property type="component" value="Chromosome"/>
</dbReference>
<accession>B8CZ14</accession>
<organism evidence="16 17">
    <name type="scientific">Halothermothrix orenii (strain H 168 / OCM 544 / DSM 9562)</name>
    <dbReference type="NCBI Taxonomy" id="373903"/>
    <lineage>
        <taxon>Bacteria</taxon>
        <taxon>Bacillati</taxon>
        <taxon>Bacillota</taxon>
        <taxon>Clostridia</taxon>
        <taxon>Halanaerobiales</taxon>
        <taxon>Halothermotrichaceae</taxon>
        <taxon>Halothermothrix</taxon>
    </lineage>
</organism>
<comment type="similarity">
    <text evidence="1 13 14">Belongs to the ATPase B chain family.</text>
</comment>
<dbReference type="GO" id="GO:0012505">
    <property type="term" value="C:endomembrane system"/>
    <property type="evidence" value="ECO:0007669"/>
    <property type="project" value="UniProtKB-SubCell"/>
</dbReference>
<evidence type="ECO:0000256" key="12">
    <source>
        <dbReference type="ARBA" id="ARBA00037847"/>
    </source>
</evidence>
<comment type="subunit">
    <text evidence="13">F-type ATPases have 2 components, F(1) - the catalytic core - and F(0) - the membrane proton channel. F(1) has five subunits: alpha(3), beta(3), gamma(1), delta(1), epsilon(1). F(0) has three main subunits: a(1), b(2) and c(10-14). The alpha and beta chains form an alternating ring which encloses part of the gamma chain. F(1) is attached to F(0) by a central stalk formed by the gamma and epsilon chains, while a peripheral stalk is formed by the delta and b chains.</text>
</comment>
<sequence length="166" mass="19561">MVTIDERLLWQVVNFLVLMWLLKRFLYGPLTEFLDKRSQKIKNELDSAARKKEEADKLKKEYESKLQQARDKAQEIIEDAEKRAQQRAEEIIAEARVEAKKVKERNMEEIAQAKRDALDELRKEVASISLMVAGKFIKEKIDKKQQEALINQYIENLDQEKIGELQ</sequence>
<feature type="coiled-coil region" evidence="15">
    <location>
        <begin position="38"/>
        <end position="124"/>
    </location>
</feature>
<keyword evidence="13" id="KW-0997">Cell inner membrane</keyword>